<keyword evidence="3" id="KW-1185">Reference proteome</keyword>
<protein>
    <submittedName>
        <fullName evidence="4">Transposase_23 domain-containing protein</fullName>
    </submittedName>
</protein>
<evidence type="ECO:0000313" key="2">
    <source>
        <dbReference type="EMBL" id="VDN94002.1"/>
    </source>
</evidence>
<evidence type="ECO:0000256" key="1">
    <source>
        <dbReference type="SAM" id="MobiDB-lite"/>
    </source>
</evidence>
<reference evidence="4" key="1">
    <citation type="submission" date="2017-02" db="UniProtKB">
        <authorList>
            <consortium name="WormBaseParasite"/>
        </authorList>
    </citation>
    <scope>IDENTIFICATION</scope>
</reference>
<evidence type="ECO:0000313" key="4">
    <source>
        <dbReference type="WBParaSite" id="BPAG_0001288801-mRNA-1"/>
    </source>
</evidence>
<proteinExistence type="predicted"/>
<organism evidence="4">
    <name type="scientific">Brugia pahangi</name>
    <name type="common">Filarial nematode worm</name>
    <dbReference type="NCBI Taxonomy" id="6280"/>
    <lineage>
        <taxon>Eukaryota</taxon>
        <taxon>Metazoa</taxon>
        <taxon>Ecdysozoa</taxon>
        <taxon>Nematoda</taxon>
        <taxon>Chromadorea</taxon>
        <taxon>Rhabditida</taxon>
        <taxon>Spirurina</taxon>
        <taxon>Spiruromorpha</taxon>
        <taxon>Filarioidea</taxon>
        <taxon>Onchocercidae</taxon>
        <taxon>Brugia</taxon>
    </lineage>
</organism>
<sequence>MDKKEIKVAECFGIDMKDRLCVVDRNRYRLESIRHSLRTTGQGDTGSFKEKKSVAVLGVHGDDGSSSSSSSSSGSSSNRRNRLTHYPVLVPPRWPVFVVVVGLVLVPYGEDWIVSAPARCLLMVLVEGRAKLEKPVMIGICDDGRMILGWPIGMEWNEKEGELFNDTRKGDGRERY</sequence>
<feature type="compositionally biased region" description="Low complexity" evidence="1">
    <location>
        <begin position="64"/>
        <end position="77"/>
    </location>
</feature>
<dbReference type="EMBL" id="UZAD01013324">
    <property type="protein sequence ID" value="VDN94002.1"/>
    <property type="molecule type" value="Genomic_DNA"/>
</dbReference>
<reference evidence="2 3" key="2">
    <citation type="submission" date="2018-11" db="EMBL/GenBank/DDBJ databases">
        <authorList>
            <consortium name="Pathogen Informatics"/>
        </authorList>
    </citation>
    <scope>NUCLEOTIDE SEQUENCE [LARGE SCALE GENOMIC DNA]</scope>
</reference>
<dbReference type="Proteomes" id="UP000278627">
    <property type="component" value="Unassembled WGS sequence"/>
</dbReference>
<accession>A0A0N4TVI3</accession>
<feature type="region of interest" description="Disordered" evidence="1">
    <location>
        <begin position="59"/>
        <end position="80"/>
    </location>
</feature>
<dbReference type="AlphaFoldDB" id="A0A0N4TVI3"/>
<dbReference type="WBParaSite" id="BPAG_0001288801-mRNA-1">
    <property type="protein sequence ID" value="BPAG_0001288801-mRNA-1"/>
    <property type="gene ID" value="BPAG_0001288801"/>
</dbReference>
<gene>
    <name evidence="2" type="ORF">BPAG_LOCUS12816</name>
</gene>
<evidence type="ECO:0000313" key="3">
    <source>
        <dbReference type="Proteomes" id="UP000278627"/>
    </source>
</evidence>
<name>A0A0N4TVI3_BRUPA</name>